<gene>
    <name evidence="2" type="ORF">SAMN04489842_3374</name>
</gene>
<dbReference type="AlphaFoldDB" id="A0A1H1IAL8"/>
<keyword evidence="1" id="KW-1133">Transmembrane helix</keyword>
<keyword evidence="1" id="KW-0472">Membrane</keyword>
<sequence>MERFVQAIVAGGIALVAGLWLVELFEWWSLAWLAGVVLAVVGTGSVFAGIFSELESELVRGSE</sequence>
<protein>
    <submittedName>
        <fullName evidence="2">Uncharacterized protein</fullName>
    </submittedName>
</protein>
<keyword evidence="1" id="KW-0812">Transmembrane</keyword>
<dbReference type="STRING" id="1095778.SAMN04489842_3374"/>
<feature type="transmembrane region" description="Helical" evidence="1">
    <location>
        <begin position="31"/>
        <end position="51"/>
    </location>
</feature>
<accession>A0A1H1IAL8</accession>
<dbReference type="EMBL" id="FNLC01000004">
    <property type="protein sequence ID" value="SDR34775.1"/>
    <property type="molecule type" value="Genomic_DNA"/>
</dbReference>
<dbReference type="Proteomes" id="UP000198848">
    <property type="component" value="Unassembled WGS sequence"/>
</dbReference>
<name>A0A1H1IAL8_NATTX</name>
<evidence type="ECO:0000313" key="3">
    <source>
        <dbReference type="Proteomes" id="UP000198848"/>
    </source>
</evidence>
<evidence type="ECO:0000313" key="2">
    <source>
        <dbReference type="EMBL" id="SDR34775.1"/>
    </source>
</evidence>
<reference evidence="3" key="1">
    <citation type="submission" date="2016-10" db="EMBL/GenBank/DDBJ databases">
        <authorList>
            <person name="Varghese N."/>
            <person name="Submissions S."/>
        </authorList>
    </citation>
    <scope>NUCLEOTIDE SEQUENCE [LARGE SCALE GENOMIC DNA]</scope>
    <source>
        <strain evidence="3">DSM 24767</strain>
    </source>
</reference>
<dbReference type="RefSeq" id="WP_090384347.1">
    <property type="nucleotide sequence ID" value="NZ_FNLC01000004.1"/>
</dbReference>
<proteinExistence type="predicted"/>
<keyword evidence="3" id="KW-1185">Reference proteome</keyword>
<organism evidence="2 3">
    <name type="scientific">Natronobacterium texcoconense</name>
    <dbReference type="NCBI Taxonomy" id="1095778"/>
    <lineage>
        <taxon>Archaea</taxon>
        <taxon>Methanobacteriati</taxon>
        <taxon>Methanobacteriota</taxon>
        <taxon>Stenosarchaea group</taxon>
        <taxon>Halobacteria</taxon>
        <taxon>Halobacteriales</taxon>
        <taxon>Natrialbaceae</taxon>
        <taxon>Natronobacterium</taxon>
    </lineage>
</organism>
<feature type="transmembrane region" description="Helical" evidence="1">
    <location>
        <begin position="7"/>
        <end position="25"/>
    </location>
</feature>
<evidence type="ECO:0000256" key="1">
    <source>
        <dbReference type="SAM" id="Phobius"/>
    </source>
</evidence>